<dbReference type="RefSeq" id="WP_187241186.1">
    <property type="nucleotide sequence ID" value="NZ_BAAAOK010000011.1"/>
</dbReference>
<proteinExistence type="predicted"/>
<comment type="caution">
    <text evidence="1">The sequence shown here is derived from an EMBL/GenBank/DDBJ whole genome shotgun (WGS) entry which is preliminary data.</text>
</comment>
<evidence type="ECO:0008006" key="3">
    <source>
        <dbReference type="Google" id="ProtNLM"/>
    </source>
</evidence>
<protein>
    <recommendedName>
        <fullName evidence="3">Minor tail protein</fullName>
    </recommendedName>
</protein>
<keyword evidence="2" id="KW-1185">Reference proteome</keyword>
<sequence>MVNTWKFVERPESGAGVLLDMNNGSTWTTLKEGFDISPPPLRRSVATNSMRDGGLVTSANYELRELRFKLELAGASEDARAAQLKALYARLGEPGWLMFQATGATYPVFFQTLRSDDPRVNREWAPDAWLVECAVLAEPFALGVRHDIQTGVVIQNDPASGTNRAFYDLTGVRGDHPTPLFARVGTGFGAGATFHVAVRSKNNPAAVTTWAQCEAGTLGTDTTLQANDATMSGSGQNFVRTTFATNTFITRVTVTAPTASSPEAIKGRYRVLVKCRRSGSTSDFLMAYKLGGSSEVLGPRVTWSGGMPNVWLVDLGIVEFPSLGPSPTTIGYSGLVAGFIAPAIEIQAQRSTGALNLDMDYVYLLPADQRQLMFRQIGTPGYNVLDGPNDMVYGMASGTSPFGATRTVDNGGGLLSRDGGIPMLTPGETNRLHILRTPHDVTATSTWDFSYWPYWLEVATS</sequence>
<accession>A0ABR7LHC5</accession>
<name>A0ABR7LHC5_9ACTN</name>
<dbReference type="EMBL" id="JABVEC010000001">
    <property type="protein sequence ID" value="MBC6464251.1"/>
    <property type="molecule type" value="Genomic_DNA"/>
</dbReference>
<gene>
    <name evidence="1" type="ORF">HKK74_01870</name>
</gene>
<evidence type="ECO:0000313" key="2">
    <source>
        <dbReference type="Proteomes" id="UP000805614"/>
    </source>
</evidence>
<dbReference type="Proteomes" id="UP000805614">
    <property type="component" value="Unassembled WGS sequence"/>
</dbReference>
<evidence type="ECO:0000313" key="1">
    <source>
        <dbReference type="EMBL" id="MBC6464251.1"/>
    </source>
</evidence>
<reference evidence="1 2" key="1">
    <citation type="submission" date="2020-06" db="EMBL/GenBank/DDBJ databases">
        <title>Actinomadura xiongansis sp. nov., isolated from soil of Baiyangdian.</title>
        <authorList>
            <person name="Zhang X."/>
        </authorList>
    </citation>
    <scope>NUCLEOTIDE SEQUENCE [LARGE SCALE GENOMIC DNA]</scope>
    <source>
        <strain evidence="1 2">HBUM206468</strain>
    </source>
</reference>
<organism evidence="1 2">
    <name type="scientific">Actinomadura alba</name>
    <dbReference type="NCBI Taxonomy" id="406431"/>
    <lineage>
        <taxon>Bacteria</taxon>
        <taxon>Bacillati</taxon>
        <taxon>Actinomycetota</taxon>
        <taxon>Actinomycetes</taxon>
        <taxon>Streptosporangiales</taxon>
        <taxon>Thermomonosporaceae</taxon>
        <taxon>Actinomadura</taxon>
    </lineage>
</organism>